<keyword evidence="4" id="KW-1185">Reference proteome</keyword>
<dbReference type="InterPro" id="IPR023393">
    <property type="entry name" value="START-like_dom_sf"/>
</dbReference>
<dbReference type="CDD" id="cd07816">
    <property type="entry name" value="Bet_v1-like"/>
    <property type="match status" value="1"/>
</dbReference>
<feature type="domain" description="Bet v I/Major latex protein" evidence="2">
    <location>
        <begin position="2"/>
        <end position="154"/>
    </location>
</feature>
<dbReference type="SUPFAM" id="SSF55961">
    <property type="entry name" value="Bet v1-like"/>
    <property type="match status" value="1"/>
</dbReference>
<organism evidence="3 4">
    <name type="scientific">Trifolium subterraneum</name>
    <name type="common">Subterranean clover</name>
    <dbReference type="NCBI Taxonomy" id="3900"/>
    <lineage>
        <taxon>Eukaryota</taxon>
        <taxon>Viridiplantae</taxon>
        <taxon>Streptophyta</taxon>
        <taxon>Embryophyta</taxon>
        <taxon>Tracheophyta</taxon>
        <taxon>Spermatophyta</taxon>
        <taxon>Magnoliopsida</taxon>
        <taxon>eudicotyledons</taxon>
        <taxon>Gunneridae</taxon>
        <taxon>Pentapetalae</taxon>
        <taxon>rosids</taxon>
        <taxon>fabids</taxon>
        <taxon>Fabales</taxon>
        <taxon>Fabaceae</taxon>
        <taxon>Papilionoideae</taxon>
        <taxon>50 kb inversion clade</taxon>
        <taxon>NPAAA clade</taxon>
        <taxon>Hologalegina</taxon>
        <taxon>IRL clade</taxon>
        <taxon>Trifolieae</taxon>
        <taxon>Trifolium</taxon>
    </lineage>
</organism>
<reference evidence="4" key="1">
    <citation type="journal article" date="2017" name="Front. Plant Sci.">
        <title>Climate Clever Clovers: New Paradigm to Reduce the Environmental Footprint of Ruminants by Breeding Low Methanogenic Forages Utilizing Haplotype Variation.</title>
        <authorList>
            <person name="Kaur P."/>
            <person name="Appels R."/>
            <person name="Bayer P.E."/>
            <person name="Keeble-Gagnere G."/>
            <person name="Wang J."/>
            <person name="Hirakawa H."/>
            <person name="Shirasawa K."/>
            <person name="Vercoe P."/>
            <person name="Stefanova K."/>
            <person name="Durmic Z."/>
            <person name="Nichols P."/>
            <person name="Revell C."/>
            <person name="Isobe S.N."/>
            <person name="Edwards D."/>
            <person name="Erskine W."/>
        </authorList>
    </citation>
    <scope>NUCLEOTIDE SEQUENCE [LARGE SCALE GENOMIC DNA]</scope>
    <source>
        <strain evidence="4">cv. Daliak</strain>
    </source>
</reference>
<comment type="similarity">
    <text evidence="1">Belongs to the MLP family.</text>
</comment>
<evidence type="ECO:0000256" key="1">
    <source>
        <dbReference type="ARBA" id="ARBA00038242"/>
    </source>
</evidence>
<dbReference type="Gene3D" id="3.30.530.20">
    <property type="match status" value="1"/>
</dbReference>
<dbReference type="PANTHER" id="PTHR31338">
    <property type="entry name" value="POLYKETIDE CYCLASE/DEHYDRASE AND LIPID TRANSPORT SUPERFAMILY PROTEIN"/>
    <property type="match status" value="1"/>
</dbReference>
<dbReference type="Pfam" id="PF00407">
    <property type="entry name" value="Bet_v_1"/>
    <property type="match status" value="1"/>
</dbReference>
<name>A0A2Z6NM04_TRISU</name>
<dbReference type="InterPro" id="IPR000916">
    <property type="entry name" value="Bet_v_I/MLP"/>
</dbReference>
<dbReference type="EMBL" id="DF973438">
    <property type="protein sequence ID" value="GAU30867.1"/>
    <property type="molecule type" value="Genomic_DNA"/>
</dbReference>
<protein>
    <recommendedName>
        <fullName evidence="2">Bet v I/Major latex protein domain-containing protein</fullName>
    </recommendedName>
</protein>
<proteinExistence type="inferred from homology"/>
<evidence type="ECO:0000313" key="3">
    <source>
        <dbReference type="EMBL" id="GAU30867.1"/>
    </source>
</evidence>
<dbReference type="GO" id="GO:0006952">
    <property type="term" value="P:defense response"/>
    <property type="evidence" value="ECO:0007669"/>
    <property type="project" value="InterPro"/>
</dbReference>
<sequence>MVLSGKVESEVEIQAPASKFYNVFRKQLEHLPNITTHIHGAKVHEGDWENIGSIKHWEFTIDGKKLSAKAKIESIDDDNKIITYGIFDGEFSENYKSLKTIIQVIDKEHGDGGIVKWTYEYEKLKEDITGVSPELILDFAIKVTKEIDAHLIKE</sequence>
<dbReference type="SMART" id="SM01037">
    <property type="entry name" value="Bet_v_1"/>
    <property type="match status" value="1"/>
</dbReference>
<dbReference type="OrthoDB" id="1072116at2759"/>
<dbReference type="AlphaFoldDB" id="A0A2Z6NM04"/>
<gene>
    <name evidence="3" type="ORF">TSUD_15530</name>
</gene>
<evidence type="ECO:0000259" key="2">
    <source>
        <dbReference type="SMART" id="SM01037"/>
    </source>
</evidence>
<dbReference type="Proteomes" id="UP000242715">
    <property type="component" value="Unassembled WGS sequence"/>
</dbReference>
<evidence type="ECO:0000313" key="4">
    <source>
        <dbReference type="Proteomes" id="UP000242715"/>
    </source>
</evidence>
<dbReference type="InterPro" id="IPR052006">
    <property type="entry name" value="MLP-like"/>
</dbReference>
<accession>A0A2Z6NM04</accession>
<dbReference type="PANTHER" id="PTHR31338:SF16">
    <property type="entry name" value="POLYKETIDE CYCLASE_DEHYDRASE AND LIPID TRANSPORT SUPERFAMILY PROTEIN"/>
    <property type="match status" value="1"/>
</dbReference>